<name>A0A956N8Z8_UNCEI</name>
<dbReference type="NCBIfam" id="TIGR00250">
    <property type="entry name" value="RNAse_H_YqgF"/>
    <property type="match status" value="1"/>
</dbReference>
<dbReference type="PANTHER" id="PTHR33317">
    <property type="entry name" value="POLYNUCLEOTIDYL TRANSFERASE, RIBONUCLEASE H-LIKE SUPERFAMILY PROTEIN"/>
    <property type="match status" value="1"/>
</dbReference>
<comment type="function">
    <text evidence="5">Could be a nuclease involved in processing of the 5'-end of pre-16S rRNA.</text>
</comment>
<dbReference type="InterPro" id="IPR005227">
    <property type="entry name" value="YqgF"/>
</dbReference>
<organism evidence="7 8">
    <name type="scientific">Eiseniibacteriota bacterium</name>
    <dbReference type="NCBI Taxonomy" id="2212470"/>
    <lineage>
        <taxon>Bacteria</taxon>
        <taxon>Candidatus Eiseniibacteriota</taxon>
    </lineage>
</organism>
<dbReference type="InterPro" id="IPR006641">
    <property type="entry name" value="YqgF/RNaseH-like_dom"/>
</dbReference>
<keyword evidence="2 5" id="KW-0690">Ribosome biogenesis</keyword>
<comment type="subcellular location">
    <subcellularLocation>
        <location evidence="5">Cytoplasm</location>
    </subcellularLocation>
</comment>
<gene>
    <name evidence="7" type="primary">ruvX</name>
    <name evidence="7" type="ORF">KDA27_01835</name>
</gene>
<dbReference type="EC" id="3.1.-.-" evidence="5"/>
<dbReference type="EMBL" id="JAGQHS010000005">
    <property type="protein sequence ID" value="MCA9754513.1"/>
    <property type="molecule type" value="Genomic_DNA"/>
</dbReference>
<dbReference type="SMART" id="SM00732">
    <property type="entry name" value="YqgFc"/>
    <property type="match status" value="1"/>
</dbReference>
<dbReference type="InterPro" id="IPR012337">
    <property type="entry name" value="RNaseH-like_sf"/>
</dbReference>
<comment type="caution">
    <text evidence="7">The sequence shown here is derived from an EMBL/GenBank/DDBJ whole genome shotgun (WGS) entry which is preliminary data.</text>
</comment>
<dbReference type="GO" id="GO:0000967">
    <property type="term" value="P:rRNA 5'-end processing"/>
    <property type="evidence" value="ECO:0007669"/>
    <property type="project" value="UniProtKB-UniRule"/>
</dbReference>
<dbReference type="HAMAP" id="MF_00651">
    <property type="entry name" value="Nuclease_YqgF"/>
    <property type="match status" value="1"/>
</dbReference>
<sequence>MSSLLAIDYGTKRCGLARSDSNRILATGLPTFEKRPGRSFHRHLRSLAESGEYACVVLGLPVNDNDDDFDHDDDHDNHDNAANAATSVGLDAAVNAPPGSLSAEIQSLGGWIERELGLSVVYWDETLTSVEAESRLRMARRGQRRDKGAIDRLAAEILLQEFLDAGSPGAPDLAGDRS</sequence>
<reference evidence="7" key="2">
    <citation type="journal article" date="2021" name="Microbiome">
        <title>Successional dynamics and alternative stable states in a saline activated sludge microbial community over 9 years.</title>
        <authorList>
            <person name="Wang Y."/>
            <person name="Ye J."/>
            <person name="Ju F."/>
            <person name="Liu L."/>
            <person name="Boyd J.A."/>
            <person name="Deng Y."/>
            <person name="Parks D.H."/>
            <person name="Jiang X."/>
            <person name="Yin X."/>
            <person name="Woodcroft B.J."/>
            <person name="Tyson G.W."/>
            <person name="Hugenholtz P."/>
            <person name="Polz M.F."/>
            <person name="Zhang T."/>
        </authorList>
    </citation>
    <scope>NUCLEOTIDE SEQUENCE</scope>
    <source>
        <strain evidence="7">HKST-UBA02</strain>
    </source>
</reference>
<dbReference type="GO" id="GO:0016788">
    <property type="term" value="F:hydrolase activity, acting on ester bonds"/>
    <property type="evidence" value="ECO:0007669"/>
    <property type="project" value="UniProtKB-UniRule"/>
</dbReference>
<evidence type="ECO:0000256" key="1">
    <source>
        <dbReference type="ARBA" id="ARBA00022490"/>
    </source>
</evidence>
<comment type="similarity">
    <text evidence="5">Belongs to the YqgF HJR family.</text>
</comment>
<dbReference type="PANTHER" id="PTHR33317:SF4">
    <property type="entry name" value="POLYNUCLEOTIDYL TRANSFERASE, RIBONUCLEASE H-LIKE SUPERFAMILY PROTEIN"/>
    <property type="match status" value="1"/>
</dbReference>
<evidence type="ECO:0000256" key="5">
    <source>
        <dbReference type="HAMAP-Rule" id="MF_00651"/>
    </source>
</evidence>
<evidence type="ECO:0000313" key="8">
    <source>
        <dbReference type="Proteomes" id="UP000739538"/>
    </source>
</evidence>
<protein>
    <recommendedName>
        <fullName evidence="5">Putative pre-16S rRNA nuclease</fullName>
        <ecNumber evidence="5">3.1.-.-</ecNumber>
    </recommendedName>
</protein>
<keyword evidence="1 5" id="KW-0963">Cytoplasm</keyword>
<dbReference type="Proteomes" id="UP000739538">
    <property type="component" value="Unassembled WGS sequence"/>
</dbReference>
<feature type="domain" description="YqgF/RNase H-like" evidence="6">
    <location>
        <begin position="2"/>
        <end position="132"/>
    </location>
</feature>
<dbReference type="AlphaFoldDB" id="A0A956N8Z8"/>
<dbReference type="Pfam" id="PF03652">
    <property type="entry name" value="RuvX"/>
    <property type="match status" value="2"/>
</dbReference>
<keyword evidence="3 5" id="KW-0540">Nuclease</keyword>
<evidence type="ECO:0000256" key="3">
    <source>
        <dbReference type="ARBA" id="ARBA00022722"/>
    </source>
</evidence>
<dbReference type="GO" id="GO:0005829">
    <property type="term" value="C:cytosol"/>
    <property type="evidence" value="ECO:0007669"/>
    <property type="project" value="TreeGrafter"/>
</dbReference>
<proteinExistence type="inferred from homology"/>
<evidence type="ECO:0000313" key="7">
    <source>
        <dbReference type="EMBL" id="MCA9754513.1"/>
    </source>
</evidence>
<keyword evidence="4 5" id="KW-0378">Hydrolase</keyword>
<evidence type="ECO:0000256" key="2">
    <source>
        <dbReference type="ARBA" id="ARBA00022517"/>
    </source>
</evidence>
<dbReference type="CDD" id="cd16964">
    <property type="entry name" value="YqgF"/>
    <property type="match status" value="1"/>
</dbReference>
<dbReference type="Gene3D" id="3.30.420.140">
    <property type="entry name" value="YqgF/RNase H-like domain"/>
    <property type="match status" value="1"/>
</dbReference>
<dbReference type="GO" id="GO:0004518">
    <property type="term" value="F:nuclease activity"/>
    <property type="evidence" value="ECO:0007669"/>
    <property type="project" value="UniProtKB-KW"/>
</dbReference>
<accession>A0A956N8Z8</accession>
<reference evidence="7" key="1">
    <citation type="submission" date="2020-04" db="EMBL/GenBank/DDBJ databases">
        <authorList>
            <person name="Zhang T."/>
        </authorList>
    </citation>
    <scope>NUCLEOTIDE SEQUENCE</scope>
    <source>
        <strain evidence="7">HKST-UBA02</strain>
    </source>
</reference>
<evidence type="ECO:0000256" key="4">
    <source>
        <dbReference type="ARBA" id="ARBA00022801"/>
    </source>
</evidence>
<dbReference type="SUPFAM" id="SSF53098">
    <property type="entry name" value="Ribonuclease H-like"/>
    <property type="match status" value="2"/>
</dbReference>
<evidence type="ECO:0000259" key="6">
    <source>
        <dbReference type="SMART" id="SM00732"/>
    </source>
</evidence>
<dbReference type="InterPro" id="IPR037027">
    <property type="entry name" value="YqgF/RNaseH-like_dom_sf"/>
</dbReference>